<dbReference type="InterPro" id="IPR000160">
    <property type="entry name" value="GGDEF_dom"/>
</dbReference>
<dbReference type="PANTHER" id="PTHR46663:SF2">
    <property type="entry name" value="GGDEF DOMAIN-CONTAINING PROTEIN"/>
    <property type="match status" value="1"/>
</dbReference>
<dbReference type="SMART" id="SM00267">
    <property type="entry name" value="GGDEF"/>
    <property type="match status" value="1"/>
</dbReference>
<evidence type="ECO:0000256" key="6">
    <source>
        <dbReference type="SAM" id="Phobius"/>
    </source>
</evidence>
<feature type="transmembrane region" description="Helical" evidence="6">
    <location>
        <begin position="43"/>
        <end position="61"/>
    </location>
</feature>
<dbReference type="PROSITE" id="PS50887">
    <property type="entry name" value="GGDEF"/>
    <property type="match status" value="1"/>
</dbReference>
<keyword evidence="5 6" id="KW-0472">Membrane</keyword>
<feature type="transmembrane region" description="Helical" evidence="6">
    <location>
        <begin position="137"/>
        <end position="155"/>
    </location>
</feature>
<feature type="transmembrane region" description="Helical" evidence="6">
    <location>
        <begin position="73"/>
        <end position="97"/>
    </location>
</feature>
<keyword evidence="8" id="KW-0548">Nucleotidyltransferase</keyword>
<keyword evidence="4 6" id="KW-1133">Transmembrane helix</keyword>
<dbReference type="CDD" id="cd01949">
    <property type="entry name" value="GGDEF"/>
    <property type="match status" value="1"/>
</dbReference>
<keyword evidence="3 6" id="KW-0812">Transmembrane</keyword>
<feature type="transmembrane region" description="Helical" evidence="6">
    <location>
        <begin position="167"/>
        <end position="184"/>
    </location>
</feature>
<dbReference type="InterPro" id="IPR011620">
    <property type="entry name" value="Sig_transdc_His_kinase_LytS_TM"/>
</dbReference>
<dbReference type="PANTHER" id="PTHR46663">
    <property type="entry name" value="DIGUANYLATE CYCLASE DGCT-RELATED"/>
    <property type="match status" value="1"/>
</dbReference>
<sequence>MMLATVNIFFMNICIIFFVSTFTFYLLRDRLPIQPDSKMSTRLYFGLSNGITGILLMHHAIDLNGALIDLRLLPLALSALFGGNISIAVTGLMLLIYRFVIDSGDSLSALFSSVITLLGFLVLSFICRRFIKRQGYFFSAIVTVGSLLVLSRLIMSNSPADAWGTIYIPYFILTIGGAFLFYRLSSLLQQHFVLYSYQSYLASTDQLTRLANRHVILEKVTALEKSKDSWGVILFDLDHFKNINDTHGHAVGDAVLRHFSILLNEHCPAPVTVGRYGGEEFIVIVPDIELHSPVVLAETIVTAVQQTPFVMQDHAVSITVSAGIAYAHQQPTETVFKQADSALYEAKAQGRNQYRLYRSE</sequence>
<evidence type="ECO:0000313" key="8">
    <source>
        <dbReference type="EMBL" id="QWB30951.1"/>
    </source>
</evidence>
<evidence type="ECO:0000256" key="2">
    <source>
        <dbReference type="ARBA" id="ARBA00022475"/>
    </source>
</evidence>
<protein>
    <submittedName>
        <fullName evidence="8">Diguanylate cyclase</fullName>
        <ecNumber evidence="8">2.7.7.65</ecNumber>
    </submittedName>
</protein>
<dbReference type="InterPro" id="IPR043128">
    <property type="entry name" value="Rev_trsase/Diguanyl_cyclase"/>
</dbReference>
<name>A0ABX8GBX6_EXIAC</name>
<organism evidence="8 9">
    <name type="scientific">Exiguobacterium acetylicum</name>
    <name type="common">Brevibacterium acetylicum</name>
    <dbReference type="NCBI Taxonomy" id="41170"/>
    <lineage>
        <taxon>Bacteria</taxon>
        <taxon>Bacillati</taxon>
        <taxon>Bacillota</taxon>
        <taxon>Bacilli</taxon>
        <taxon>Bacillales</taxon>
        <taxon>Bacillales Family XII. Incertae Sedis</taxon>
        <taxon>Exiguobacterium</taxon>
    </lineage>
</organism>
<evidence type="ECO:0000259" key="7">
    <source>
        <dbReference type="PROSITE" id="PS50887"/>
    </source>
</evidence>
<accession>A0ABX8GBX6</accession>
<feature type="transmembrane region" description="Helical" evidence="6">
    <location>
        <begin position="6"/>
        <end position="27"/>
    </location>
</feature>
<reference evidence="8 9" key="1">
    <citation type="submission" date="2021-05" db="EMBL/GenBank/DDBJ databases">
        <title>Biocontrol using Exiguobacterium acetylicum SI17 against litchi downy blight caused by Peronophythora litchii.</title>
        <authorList>
            <person name="Zheng L."/>
        </authorList>
    </citation>
    <scope>NUCLEOTIDE SEQUENCE [LARGE SCALE GENOMIC DNA]</scope>
    <source>
        <strain evidence="8 9">SI17</strain>
    </source>
</reference>
<feature type="transmembrane region" description="Helical" evidence="6">
    <location>
        <begin position="109"/>
        <end position="131"/>
    </location>
</feature>
<evidence type="ECO:0000256" key="1">
    <source>
        <dbReference type="ARBA" id="ARBA00004651"/>
    </source>
</evidence>
<dbReference type="GO" id="GO:0052621">
    <property type="term" value="F:diguanylate cyclase activity"/>
    <property type="evidence" value="ECO:0007669"/>
    <property type="project" value="UniProtKB-EC"/>
</dbReference>
<dbReference type="SUPFAM" id="SSF55073">
    <property type="entry name" value="Nucleotide cyclase"/>
    <property type="match status" value="1"/>
</dbReference>
<comment type="subcellular location">
    <subcellularLocation>
        <location evidence="1">Cell membrane</location>
        <topology evidence="1">Multi-pass membrane protein</topology>
    </subcellularLocation>
</comment>
<dbReference type="GeneID" id="88810948"/>
<dbReference type="RefSeq" id="WP_069940383.1">
    <property type="nucleotide sequence ID" value="NZ_CP075897.1"/>
</dbReference>
<evidence type="ECO:0000256" key="5">
    <source>
        <dbReference type="ARBA" id="ARBA00023136"/>
    </source>
</evidence>
<keyword evidence="8" id="KW-0808">Transferase</keyword>
<evidence type="ECO:0000313" key="9">
    <source>
        <dbReference type="Proteomes" id="UP000679498"/>
    </source>
</evidence>
<dbReference type="Pfam" id="PF00990">
    <property type="entry name" value="GGDEF"/>
    <property type="match status" value="1"/>
</dbReference>
<dbReference type="NCBIfam" id="TIGR00254">
    <property type="entry name" value="GGDEF"/>
    <property type="match status" value="1"/>
</dbReference>
<dbReference type="InterPro" id="IPR052163">
    <property type="entry name" value="DGC-Regulatory_Protein"/>
</dbReference>
<keyword evidence="9" id="KW-1185">Reference proteome</keyword>
<feature type="domain" description="GGDEF" evidence="7">
    <location>
        <begin position="228"/>
        <end position="359"/>
    </location>
</feature>
<dbReference type="Proteomes" id="UP000679498">
    <property type="component" value="Chromosome"/>
</dbReference>
<dbReference type="Pfam" id="PF07694">
    <property type="entry name" value="5TM-5TMR_LYT"/>
    <property type="match status" value="1"/>
</dbReference>
<dbReference type="InterPro" id="IPR029787">
    <property type="entry name" value="Nucleotide_cyclase"/>
</dbReference>
<dbReference type="EC" id="2.7.7.65" evidence="8"/>
<evidence type="ECO:0000256" key="4">
    <source>
        <dbReference type="ARBA" id="ARBA00022989"/>
    </source>
</evidence>
<dbReference type="Gene3D" id="3.30.70.270">
    <property type="match status" value="1"/>
</dbReference>
<gene>
    <name evidence="8" type="ORF">KKI46_04650</name>
</gene>
<keyword evidence="2" id="KW-1003">Cell membrane</keyword>
<proteinExistence type="predicted"/>
<dbReference type="EMBL" id="CP075897">
    <property type="protein sequence ID" value="QWB30951.1"/>
    <property type="molecule type" value="Genomic_DNA"/>
</dbReference>
<evidence type="ECO:0000256" key="3">
    <source>
        <dbReference type="ARBA" id="ARBA00022692"/>
    </source>
</evidence>